<dbReference type="PANTHER" id="PTHR35007">
    <property type="entry name" value="INTEGRAL MEMBRANE PROTEIN-RELATED"/>
    <property type="match status" value="1"/>
</dbReference>
<comment type="subcellular location">
    <subcellularLocation>
        <location evidence="1">Cell membrane</location>
        <topology evidence="1">Multi-pass membrane protein</topology>
    </subcellularLocation>
</comment>
<evidence type="ECO:0000256" key="5">
    <source>
        <dbReference type="ARBA" id="ARBA00023136"/>
    </source>
</evidence>
<evidence type="ECO:0000256" key="2">
    <source>
        <dbReference type="ARBA" id="ARBA00022475"/>
    </source>
</evidence>
<keyword evidence="2" id="KW-1003">Cell membrane</keyword>
<organism evidence="8 9">
    <name type="scientific">Natronosporangium hydrolyticum</name>
    <dbReference type="NCBI Taxonomy" id="2811111"/>
    <lineage>
        <taxon>Bacteria</taxon>
        <taxon>Bacillati</taxon>
        <taxon>Actinomycetota</taxon>
        <taxon>Actinomycetes</taxon>
        <taxon>Micromonosporales</taxon>
        <taxon>Micromonosporaceae</taxon>
        <taxon>Natronosporangium</taxon>
    </lineage>
</organism>
<feature type="transmembrane region" description="Helical" evidence="6">
    <location>
        <begin position="84"/>
        <end position="101"/>
    </location>
</feature>
<keyword evidence="9" id="KW-1185">Reference proteome</keyword>
<protein>
    <submittedName>
        <fullName evidence="8">Type II secretion system F family protein</fullName>
    </submittedName>
</protein>
<accession>A0A895YDT5</accession>
<dbReference type="GO" id="GO:0005886">
    <property type="term" value="C:plasma membrane"/>
    <property type="evidence" value="ECO:0007669"/>
    <property type="project" value="UniProtKB-SubCell"/>
</dbReference>
<evidence type="ECO:0000256" key="3">
    <source>
        <dbReference type="ARBA" id="ARBA00022692"/>
    </source>
</evidence>
<dbReference type="EMBL" id="CP070499">
    <property type="protein sequence ID" value="QSB15731.1"/>
    <property type="molecule type" value="Genomic_DNA"/>
</dbReference>
<evidence type="ECO:0000256" key="4">
    <source>
        <dbReference type="ARBA" id="ARBA00022989"/>
    </source>
</evidence>
<dbReference type="Pfam" id="PF00482">
    <property type="entry name" value="T2SSF"/>
    <property type="match status" value="1"/>
</dbReference>
<reference evidence="8" key="1">
    <citation type="submission" date="2021-02" db="EMBL/GenBank/DDBJ databases">
        <title>Natrosporangium hydrolyticum gen. nov., sp. nov, a haloalkaliphilic actinobacterium from a soda solonchak soil.</title>
        <authorList>
            <person name="Sorokin D.Y."/>
            <person name="Khijniak T.V."/>
            <person name="Zakharycheva A.P."/>
            <person name="Boueva O.V."/>
            <person name="Ariskina E.V."/>
            <person name="Hahnke R.L."/>
            <person name="Bunk B."/>
            <person name="Sproer C."/>
            <person name="Schumann P."/>
            <person name="Evtushenko L.I."/>
            <person name="Kublanov I.V."/>
        </authorList>
    </citation>
    <scope>NUCLEOTIDE SEQUENCE</scope>
    <source>
        <strain evidence="8">DSM 106523</strain>
    </source>
</reference>
<feature type="domain" description="Type II secretion system protein GspF" evidence="7">
    <location>
        <begin position="118"/>
        <end position="243"/>
    </location>
</feature>
<feature type="transmembrane region" description="Helical" evidence="6">
    <location>
        <begin position="232"/>
        <end position="251"/>
    </location>
</feature>
<evidence type="ECO:0000313" key="9">
    <source>
        <dbReference type="Proteomes" id="UP000662857"/>
    </source>
</evidence>
<keyword evidence="4 6" id="KW-1133">Transmembrane helix</keyword>
<feature type="transmembrane region" description="Helical" evidence="6">
    <location>
        <begin position="257"/>
        <end position="277"/>
    </location>
</feature>
<dbReference type="InterPro" id="IPR018076">
    <property type="entry name" value="T2SS_GspF_dom"/>
</dbReference>
<evidence type="ECO:0000313" key="8">
    <source>
        <dbReference type="EMBL" id="QSB15731.1"/>
    </source>
</evidence>
<evidence type="ECO:0000259" key="7">
    <source>
        <dbReference type="Pfam" id="PF00482"/>
    </source>
</evidence>
<feature type="transmembrane region" description="Helical" evidence="6">
    <location>
        <begin position="6"/>
        <end position="27"/>
    </location>
</feature>
<name>A0A895YDT5_9ACTN</name>
<dbReference type="AlphaFoldDB" id="A0A895YDT5"/>
<dbReference type="PANTHER" id="PTHR35007:SF3">
    <property type="entry name" value="POSSIBLE CONSERVED ALANINE RICH MEMBRANE PROTEIN"/>
    <property type="match status" value="1"/>
</dbReference>
<keyword evidence="3 6" id="KW-0812">Transmembrane</keyword>
<evidence type="ECO:0000256" key="6">
    <source>
        <dbReference type="SAM" id="Phobius"/>
    </source>
</evidence>
<sequence>MTGVQLLAAISGGLLVAGLIVFVRAFATPRHRPTGPPPWLAKVATRLWRGGGRNPEEQRRYQIGVAAAVLAGSVTWLVSGLPVLGLVVAAAVPGVPWLLAGGRAERRAIARVEAIAEWTRRLRDVAGTGAGLQAALMSAASTAPPAIEEQAGALAARLQAGWNGRQALLAFADEIDDSVCDQIVAALLLHLRDRGDRLGTVLGAIAGATAKEVAMRKEADAERSSARLSIRFMVGFTILVVVVAAFSGEYMAPYATAGGQILMALLAGVFVLLLIWVRMMTRPARLPRLLGPPNPEVTR</sequence>
<dbReference type="Proteomes" id="UP000662857">
    <property type="component" value="Chromosome"/>
</dbReference>
<gene>
    <name evidence="8" type="ORF">JQS43_05165</name>
</gene>
<evidence type="ECO:0000256" key="1">
    <source>
        <dbReference type="ARBA" id="ARBA00004651"/>
    </source>
</evidence>
<dbReference type="KEGG" id="nhy:JQS43_05165"/>
<keyword evidence="5 6" id="KW-0472">Membrane</keyword>
<feature type="transmembrane region" description="Helical" evidence="6">
    <location>
        <begin position="61"/>
        <end position="78"/>
    </location>
</feature>
<proteinExistence type="predicted"/>